<gene>
    <name evidence="1" type="ORF">LTR37_015568</name>
</gene>
<keyword evidence="2" id="KW-1185">Reference proteome</keyword>
<dbReference type="EMBL" id="JAUTXU010000175">
    <property type="protein sequence ID" value="KAK3701346.1"/>
    <property type="molecule type" value="Genomic_DNA"/>
</dbReference>
<organism evidence="1 2">
    <name type="scientific">Vermiconidia calcicola</name>
    <dbReference type="NCBI Taxonomy" id="1690605"/>
    <lineage>
        <taxon>Eukaryota</taxon>
        <taxon>Fungi</taxon>
        <taxon>Dikarya</taxon>
        <taxon>Ascomycota</taxon>
        <taxon>Pezizomycotina</taxon>
        <taxon>Dothideomycetes</taxon>
        <taxon>Dothideomycetidae</taxon>
        <taxon>Mycosphaerellales</taxon>
        <taxon>Extremaceae</taxon>
        <taxon>Vermiconidia</taxon>
    </lineage>
</organism>
<proteinExistence type="predicted"/>
<protein>
    <submittedName>
        <fullName evidence="1">Uncharacterized protein</fullName>
    </submittedName>
</protein>
<reference evidence="1" key="1">
    <citation type="submission" date="2023-07" db="EMBL/GenBank/DDBJ databases">
        <title>Black Yeasts Isolated from many extreme environments.</title>
        <authorList>
            <person name="Coleine C."/>
            <person name="Stajich J.E."/>
            <person name="Selbmann L."/>
        </authorList>
    </citation>
    <scope>NUCLEOTIDE SEQUENCE</scope>
    <source>
        <strain evidence="1">CCFEE 5714</strain>
    </source>
</reference>
<sequence length="365" mass="41387">MSGNDPILLAISLWRRRNEAATGTAAVASYATAIPSTSTEMNPILQQAYRAGYNRRANSYATRTAFSAAATGVRTAARHSSTVTDADAVEELVKRVFWNVFVWVFYYIIFPSVLLWLLYDAVHWREWAGETLEWLQGAVPDIRFVVAQGGRAILRFLLLLVVEVVAAIIRFLRVPAAINAAREHLASARRLAHDQILRLRYNHFTDTAYLYYQETINWFGNYKARLLFACLAVTYVSALIDRNTHLPGTRFMEWTELQHHLDAPIPDALWRHHTEFVHGVHDHQERYEVMGSNSWLGADFAGEEKQQTEPVMADTISVPEIVQSETTESTTAPTVLAGEETLRVIPGHAREFCKLCQQRHCCEVL</sequence>
<evidence type="ECO:0000313" key="1">
    <source>
        <dbReference type="EMBL" id="KAK3701346.1"/>
    </source>
</evidence>
<comment type="caution">
    <text evidence="1">The sequence shown here is derived from an EMBL/GenBank/DDBJ whole genome shotgun (WGS) entry which is preliminary data.</text>
</comment>
<name>A0ACC3MS10_9PEZI</name>
<evidence type="ECO:0000313" key="2">
    <source>
        <dbReference type="Proteomes" id="UP001281147"/>
    </source>
</evidence>
<accession>A0ACC3MS10</accession>
<dbReference type="Proteomes" id="UP001281147">
    <property type="component" value="Unassembled WGS sequence"/>
</dbReference>